<dbReference type="CDD" id="cd00564">
    <property type="entry name" value="TMP_TenI"/>
    <property type="match status" value="1"/>
</dbReference>
<dbReference type="InterPro" id="IPR036206">
    <property type="entry name" value="ThiamineP_synth_sf"/>
</dbReference>
<evidence type="ECO:0000256" key="2">
    <source>
        <dbReference type="ARBA" id="ARBA00022977"/>
    </source>
</evidence>
<keyword evidence="4" id="KW-0413">Isomerase</keyword>
<evidence type="ECO:0000313" key="5">
    <source>
        <dbReference type="Proteomes" id="UP001232245"/>
    </source>
</evidence>
<keyword evidence="5" id="KW-1185">Reference proteome</keyword>
<comment type="pathway">
    <text evidence="1">Cofactor biosynthesis; thiamine diphosphate biosynthesis.</text>
</comment>
<gene>
    <name evidence="4" type="ORF">J2S02_000458</name>
</gene>
<name>A0ABT9YX08_9BACI</name>
<proteinExistence type="predicted"/>
<reference evidence="4 5" key="1">
    <citation type="submission" date="2023-07" db="EMBL/GenBank/DDBJ databases">
        <title>Genomic Encyclopedia of Type Strains, Phase IV (KMG-IV): sequencing the most valuable type-strain genomes for metagenomic binning, comparative biology and taxonomic classification.</title>
        <authorList>
            <person name="Goeker M."/>
        </authorList>
    </citation>
    <scope>NUCLEOTIDE SEQUENCE [LARGE SCALE GENOMIC DNA]</scope>
    <source>
        <strain evidence="4 5">DSM 17723</strain>
    </source>
</reference>
<accession>A0ABT9YX08</accession>
<dbReference type="SUPFAM" id="SSF51391">
    <property type="entry name" value="Thiamin phosphate synthase"/>
    <property type="match status" value="1"/>
</dbReference>
<keyword evidence="2" id="KW-0784">Thiamine biosynthesis</keyword>
<dbReference type="Gene3D" id="3.20.20.70">
    <property type="entry name" value="Aldolase class I"/>
    <property type="match status" value="1"/>
</dbReference>
<organism evidence="4 5">
    <name type="scientific">Metabacillus niabensis</name>
    <dbReference type="NCBI Taxonomy" id="324854"/>
    <lineage>
        <taxon>Bacteria</taxon>
        <taxon>Bacillati</taxon>
        <taxon>Bacillota</taxon>
        <taxon>Bacilli</taxon>
        <taxon>Bacillales</taxon>
        <taxon>Bacillaceae</taxon>
        <taxon>Metabacillus</taxon>
    </lineage>
</organism>
<dbReference type="InterPro" id="IPR022998">
    <property type="entry name" value="ThiamineP_synth_TenI"/>
</dbReference>
<evidence type="ECO:0000259" key="3">
    <source>
        <dbReference type="Pfam" id="PF02581"/>
    </source>
</evidence>
<dbReference type="EC" id="5.3.99.10" evidence="4"/>
<evidence type="ECO:0000313" key="4">
    <source>
        <dbReference type="EMBL" id="MDQ0224136.1"/>
    </source>
</evidence>
<dbReference type="Proteomes" id="UP001232245">
    <property type="component" value="Unassembled WGS sequence"/>
</dbReference>
<comment type="caution">
    <text evidence="4">The sequence shown here is derived from an EMBL/GenBank/DDBJ whole genome shotgun (WGS) entry which is preliminary data.</text>
</comment>
<sequence>MEIHVITDGVQTVKEIIKKILMIHEEVDFLHIREKKKSASEVMEIVSALLENGVSRDKIIINDRLDVVQLQQLSNIHLPGNSFSIQTVKEFMPSLKIGRSVHTLEEAIASEKAGADYLMFGHLFATKSKAKLPPRGVELLEDICRSVSIPVIAIGGIVPETVSKLSNIKLGGMAIMSYVMASDNPSFALQQIKESLLEVEKNEQTL</sequence>
<evidence type="ECO:0000256" key="1">
    <source>
        <dbReference type="ARBA" id="ARBA00004948"/>
    </source>
</evidence>
<protein>
    <submittedName>
        <fullName evidence="4">Thiazole tautomerase (Transcriptional regulator TenI)</fullName>
        <ecNumber evidence="4">5.3.99.10</ecNumber>
    </submittedName>
</protein>
<dbReference type="PANTHER" id="PTHR20857">
    <property type="entry name" value="THIAMINE-PHOSPHATE PYROPHOSPHORYLASE"/>
    <property type="match status" value="1"/>
</dbReference>
<dbReference type="RefSeq" id="WP_174879852.1">
    <property type="nucleotide sequence ID" value="NZ_CADEPK010000074.1"/>
</dbReference>
<dbReference type="InterPro" id="IPR013785">
    <property type="entry name" value="Aldolase_TIM"/>
</dbReference>
<dbReference type="PANTHER" id="PTHR20857:SF22">
    <property type="entry name" value="THIAZOLE TAUTOMERASE"/>
    <property type="match status" value="1"/>
</dbReference>
<dbReference type="Pfam" id="PF02581">
    <property type="entry name" value="TMP-TENI"/>
    <property type="match status" value="1"/>
</dbReference>
<dbReference type="EMBL" id="JAUSTZ010000001">
    <property type="protein sequence ID" value="MDQ0224136.1"/>
    <property type="molecule type" value="Genomic_DNA"/>
</dbReference>
<feature type="domain" description="Thiamine phosphate synthase/TenI" evidence="3">
    <location>
        <begin position="11"/>
        <end position="178"/>
    </location>
</feature>
<dbReference type="GO" id="GO:0016853">
    <property type="term" value="F:isomerase activity"/>
    <property type="evidence" value="ECO:0007669"/>
    <property type="project" value="UniProtKB-KW"/>
</dbReference>